<feature type="compositionally biased region" description="Acidic residues" evidence="1">
    <location>
        <begin position="513"/>
        <end position="532"/>
    </location>
</feature>
<dbReference type="GeneID" id="19309942"/>
<dbReference type="Proteomes" id="UP000030669">
    <property type="component" value="Unassembled WGS sequence"/>
</dbReference>
<dbReference type="KEGG" id="gtr:GLOTRDRAFT_97056"/>
<dbReference type="HOGENOM" id="CLU_353752_0_0_1"/>
<feature type="region of interest" description="Disordered" evidence="1">
    <location>
        <begin position="677"/>
        <end position="703"/>
    </location>
</feature>
<evidence type="ECO:0000256" key="1">
    <source>
        <dbReference type="SAM" id="MobiDB-lite"/>
    </source>
</evidence>
<reference evidence="2 3" key="1">
    <citation type="journal article" date="2012" name="Science">
        <title>The Paleozoic origin of enzymatic lignin decomposition reconstructed from 31 fungal genomes.</title>
        <authorList>
            <person name="Floudas D."/>
            <person name="Binder M."/>
            <person name="Riley R."/>
            <person name="Barry K."/>
            <person name="Blanchette R.A."/>
            <person name="Henrissat B."/>
            <person name="Martinez A.T."/>
            <person name="Otillar R."/>
            <person name="Spatafora J.W."/>
            <person name="Yadav J.S."/>
            <person name="Aerts A."/>
            <person name="Benoit I."/>
            <person name="Boyd A."/>
            <person name="Carlson A."/>
            <person name="Copeland A."/>
            <person name="Coutinho P.M."/>
            <person name="de Vries R.P."/>
            <person name="Ferreira P."/>
            <person name="Findley K."/>
            <person name="Foster B."/>
            <person name="Gaskell J."/>
            <person name="Glotzer D."/>
            <person name="Gorecki P."/>
            <person name="Heitman J."/>
            <person name="Hesse C."/>
            <person name="Hori C."/>
            <person name="Igarashi K."/>
            <person name="Jurgens J.A."/>
            <person name="Kallen N."/>
            <person name="Kersten P."/>
            <person name="Kohler A."/>
            <person name="Kuees U."/>
            <person name="Kumar T.K.A."/>
            <person name="Kuo A."/>
            <person name="LaButti K."/>
            <person name="Larrondo L.F."/>
            <person name="Lindquist E."/>
            <person name="Ling A."/>
            <person name="Lombard V."/>
            <person name="Lucas S."/>
            <person name="Lundell T."/>
            <person name="Martin R."/>
            <person name="McLaughlin D.J."/>
            <person name="Morgenstern I."/>
            <person name="Morin E."/>
            <person name="Murat C."/>
            <person name="Nagy L.G."/>
            <person name="Nolan M."/>
            <person name="Ohm R.A."/>
            <person name="Patyshakuliyeva A."/>
            <person name="Rokas A."/>
            <person name="Ruiz-Duenas F.J."/>
            <person name="Sabat G."/>
            <person name="Salamov A."/>
            <person name="Samejima M."/>
            <person name="Schmutz J."/>
            <person name="Slot J.C."/>
            <person name="St John F."/>
            <person name="Stenlid J."/>
            <person name="Sun H."/>
            <person name="Sun S."/>
            <person name="Syed K."/>
            <person name="Tsang A."/>
            <person name="Wiebenga A."/>
            <person name="Young D."/>
            <person name="Pisabarro A."/>
            <person name="Eastwood D.C."/>
            <person name="Martin F."/>
            <person name="Cullen D."/>
            <person name="Grigoriev I.V."/>
            <person name="Hibbett D.S."/>
        </authorList>
    </citation>
    <scope>NUCLEOTIDE SEQUENCE [LARGE SCALE GENOMIC DNA]</scope>
    <source>
        <strain evidence="2 3">ATCC 11539</strain>
    </source>
</reference>
<accession>S7RDE0</accession>
<gene>
    <name evidence="2" type="ORF">GLOTRDRAFT_97056</name>
</gene>
<feature type="region of interest" description="Disordered" evidence="1">
    <location>
        <begin position="488"/>
        <end position="543"/>
    </location>
</feature>
<dbReference type="AlphaFoldDB" id="S7RDE0"/>
<name>S7RDE0_GLOTA</name>
<feature type="compositionally biased region" description="Polar residues" evidence="1">
    <location>
        <begin position="279"/>
        <end position="294"/>
    </location>
</feature>
<keyword evidence="3" id="KW-1185">Reference proteome</keyword>
<protein>
    <submittedName>
        <fullName evidence="2">Uncharacterized protein</fullName>
    </submittedName>
</protein>
<proteinExistence type="predicted"/>
<evidence type="ECO:0000313" key="2">
    <source>
        <dbReference type="EMBL" id="EPQ50444.1"/>
    </source>
</evidence>
<feature type="compositionally biased region" description="Basic and acidic residues" evidence="1">
    <location>
        <begin position="495"/>
        <end position="505"/>
    </location>
</feature>
<sequence>MSSLESDRLLQERFQREELGREEAFEEILRDQRHEALLAEIDHQAGERARAKAFSELILSIDETRASAAQVRWKAFREAQDSQELYVQKKGVARSAAFQSEMVFCHGQVMTALELQETQSSNWLDSRGPVSEHHRQHWQDICAFLKHRYEQQFHDILRPWVAVFHADFEVSHREREEEAARVIVECLTSRGKTTDTSAADVLHTLRTTAPMPLSGTSEGEQALTNTIDRAASGQEASPPPSDPDSLVSDEDEEQPANTQREDIPASLQDPPGDDVTVPNPGQNAGQGRCQQESETPPAGNEAAGPGGTKIALLSLGEQFQQSQANREQRFKDQEQEMEQRWVDEETTRACAGADRDAMFESKMHDSAHRFTQEMETYDKIFHAQQQARSPDDAEITFQEVLDEWQHHFEVCESRINASYKAMAGAQDDVMRAMQCTVDEVAERQIDWLDDARARQMLAFLKVACSLDPTLEGEESEWASVRHRIANKNRDRRAKRGDSMDEKTHSDSSSSEVSESDSSDGEMSGDGEAEEETPPPIAPMRAPKRTPFERMLKSMAGAERSSAPATGVAKVIHEQDHQKLFQESQEKMKMLFQKNMKKRRQEFTVSEASREHAFAQAQLAWRCLWRAQEVSQDDSFLDSQMRRAEDFQTSEAERRVLFRDAETERREEFLAYLQDSRKKFEKDQKRRQARWRRSEDARRSEFSSWEQKHVVQLEGMVVKYQGLFRADERMRGLKFEEAFRRKKEETGRLA</sequence>
<organism evidence="2 3">
    <name type="scientific">Gloeophyllum trabeum (strain ATCC 11539 / FP-39264 / Madison 617)</name>
    <name type="common">Brown rot fungus</name>
    <dbReference type="NCBI Taxonomy" id="670483"/>
    <lineage>
        <taxon>Eukaryota</taxon>
        <taxon>Fungi</taxon>
        <taxon>Dikarya</taxon>
        <taxon>Basidiomycota</taxon>
        <taxon>Agaricomycotina</taxon>
        <taxon>Agaricomycetes</taxon>
        <taxon>Gloeophyllales</taxon>
        <taxon>Gloeophyllaceae</taxon>
        <taxon>Gloeophyllum</taxon>
    </lineage>
</organism>
<dbReference type="RefSeq" id="XP_007871157.1">
    <property type="nucleotide sequence ID" value="XM_007872966.1"/>
</dbReference>
<feature type="region of interest" description="Disordered" evidence="1">
    <location>
        <begin position="231"/>
        <end position="308"/>
    </location>
</feature>
<dbReference type="EMBL" id="KB469316">
    <property type="protein sequence ID" value="EPQ50444.1"/>
    <property type="molecule type" value="Genomic_DNA"/>
</dbReference>
<evidence type="ECO:0000313" key="3">
    <source>
        <dbReference type="Proteomes" id="UP000030669"/>
    </source>
</evidence>